<dbReference type="GO" id="GO:0045893">
    <property type="term" value="P:positive regulation of DNA-templated transcription"/>
    <property type="evidence" value="ECO:0007669"/>
    <property type="project" value="TreeGrafter"/>
</dbReference>
<dbReference type="PIRSF" id="PIRSF016897">
    <property type="entry name" value="GlpP"/>
    <property type="match status" value="1"/>
</dbReference>
<dbReference type="GO" id="GO:0006071">
    <property type="term" value="P:glycerol metabolic process"/>
    <property type="evidence" value="ECO:0007669"/>
    <property type="project" value="UniProtKB-UniRule"/>
</dbReference>
<protein>
    <recommendedName>
        <fullName evidence="1">Glycerol uptake operon antiterminator regulatory protein</fullName>
    </recommendedName>
</protein>
<comment type="caution">
    <text evidence="2">The sequence shown here is derived from an EMBL/GenBank/DDBJ whole genome shotgun (WGS) entry which is preliminary data.</text>
</comment>
<evidence type="ECO:0000256" key="1">
    <source>
        <dbReference type="PIRNR" id="PIRNR016897"/>
    </source>
</evidence>
<dbReference type="Gene3D" id="3.20.20.70">
    <property type="entry name" value="Aldolase class I"/>
    <property type="match status" value="1"/>
</dbReference>
<dbReference type="Pfam" id="PF04309">
    <property type="entry name" value="G3P_antiterm"/>
    <property type="match status" value="1"/>
</dbReference>
<dbReference type="Proteomes" id="UP000318521">
    <property type="component" value="Unassembled WGS sequence"/>
</dbReference>
<accession>A0A553ZUU5</accession>
<dbReference type="InterPro" id="IPR013785">
    <property type="entry name" value="Aldolase_TIM"/>
</dbReference>
<keyword evidence="3" id="KW-1185">Reference proteome</keyword>
<name>A0A553ZUU5_9BACI</name>
<proteinExistence type="predicted"/>
<dbReference type="OrthoDB" id="9799580at2"/>
<dbReference type="PANTHER" id="PTHR35787">
    <property type="entry name" value="GLYCEROL UPTAKE OPERON ANTITERMINATOR REGULATORY PROTEIN"/>
    <property type="match status" value="1"/>
</dbReference>
<dbReference type="InterPro" id="IPR006699">
    <property type="entry name" value="GlpP"/>
</dbReference>
<dbReference type="AlphaFoldDB" id="A0A553ZUU5"/>
<keyword evidence="1" id="KW-0319">Glycerol metabolism</keyword>
<dbReference type="GO" id="GO:0001072">
    <property type="term" value="F:transcription antitermination factor activity, RNA binding"/>
    <property type="evidence" value="ECO:0007669"/>
    <property type="project" value="TreeGrafter"/>
</dbReference>
<organism evidence="2 3">
    <name type="scientific">Alkalicoccobacillus porphyridii</name>
    <dbReference type="NCBI Taxonomy" id="2597270"/>
    <lineage>
        <taxon>Bacteria</taxon>
        <taxon>Bacillati</taxon>
        <taxon>Bacillota</taxon>
        <taxon>Bacilli</taxon>
        <taxon>Bacillales</taxon>
        <taxon>Bacillaceae</taxon>
        <taxon>Alkalicoccobacillus</taxon>
    </lineage>
</organism>
<comment type="function">
    <text evidence="1">Regulates expression of the glpD operon. In the presence of glycerol 3-phosphate (G3P) causes antitermination of transcription of glpD at the inverted repeat of the leader region to enhance its transcription. Binds and stabilizes glpD leader mRNA.</text>
</comment>
<evidence type="ECO:0000313" key="2">
    <source>
        <dbReference type="EMBL" id="TSB45260.1"/>
    </source>
</evidence>
<evidence type="ECO:0000313" key="3">
    <source>
        <dbReference type="Proteomes" id="UP000318521"/>
    </source>
</evidence>
<keyword evidence="1" id="KW-0804">Transcription</keyword>
<gene>
    <name evidence="2" type="ORF">FN960_17500</name>
</gene>
<dbReference type="PANTHER" id="PTHR35787:SF1">
    <property type="entry name" value="GLYCEROL UPTAKE OPERON ANTITERMINATOR REGULATORY PROTEIN"/>
    <property type="match status" value="1"/>
</dbReference>
<sequence>MFDGQTILPAIKKMKDFEKVLESNYTYIVILDLHISQLVVVSKYAKAKKKKLLLHADMIQGLKSDKYAAEFLCQTVRPAGLISTRADVLKTAKKNGLLAIQRLFLLDTIALETSYRLADKVQPDLIEVLPGVVPDLIKRVQTATGISIITGGLIESKDEIDRALASGAHAITTSRQELWDIN</sequence>
<dbReference type="RefSeq" id="WP_143850155.1">
    <property type="nucleotide sequence ID" value="NZ_VLXZ01000013.1"/>
</dbReference>
<dbReference type="EMBL" id="VLXZ01000013">
    <property type="protein sequence ID" value="TSB45260.1"/>
    <property type="molecule type" value="Genomic_DNA"/>
</dbReference>
<dbReference type="GO" id="GO:0003723">
    <property type="term" value="F:RNA binding"/>
    <property type="evidence" value="ECO:0007669"/>
    <property type="project" value="UniProtKB-KW"/>
</dbReference>
<keyword evidence="1" id="KW-0694">RNA-binding</keyword>
<keyword evidence="1" id="KW-0805">Transcription regulation</keyword>
<reference evidence="2 3" key="1">
    <citation type="submission" date="2019-07" db="EMBL/GenBank/DDBJ databases">
        <authorList>
            <person name="Park Y.J."/>
            <person name="Jeong S.E."/>
            <person name="Jung H.S."/>
        </authorList>
    </citation>
    <scope>NUCLEOTIDE SEQUENCE [LARGE SCALE GENOMIC DNA]</scope>
    <source>
        <strain evidence="3">P16(2019)</strain>
    </source>
</reference>
<dbReference type="SUPFAM" id="SSF110391">
    <property type="entry name" value="GlpP-like"/>
    <property type="match status" value="1"/>
</dbReference>